<dbReference type="EMBL" id="CABDUW010000849">
    <property type="protein sequence ID" value="VTJ76018.1"/>
    <property type="molecule type" value="Genomic_DNA"/>
</dbReference>
<keyword evidence="3" id="KW-1185">Reference proteome</keyword>
<feature type="region of interest" description="Disordered" evidence="1">
    <location>
        <begin position="42"/>
        <end position="70"/>
    </location>
</feature>
<feature type="region of interest" description="Disordered" evidence="1">
    <location>
        <begin position="97"/>
        <end position="147"/>
    </location>
</feature>
<dbReference type="Proteomes" id="UP000335636">
    <property type="component" value="Unassembled WGS sequence"/>
</dbReference>
<feature type="region of interest" description="Disordered" evidence="1">
    <location>
        <begin position="163"/>
        <end position="260"/>
    </location>
</feature>
<feature type="non-terminal residue" evidence="2">
    <location>
        <position position="1"/>
    </location>
</feature>
<organism evidence="2 3">
    <name type="scientific">Marmota monax</name>
    <name type="common">Woodchuck</name>
    <dbReference type="NCBI Taxonomy" id="9995"/>
    <lineage>
        <taxon>Eukaryota</taxon>
        <taxon>Metazoa</taxon>
        <taxon>Chordata</taxon>
        <taxon>Craniata</taxon>
        <taxon>Vertebrata</taxon>
        <taxon>Euteleostomi</taxon>
        <taxon>Mammalia</taxon>
        <taxon>Eutheria</taxon>
        <taxon>Euarchontoglires</taxon>
        <taxon>Glires</taxon>
        <taxon>Rodentia</taxon>
        <taxon>Sciuromorpha</taxon>
        <taxon>Sciuridae</taxon>
        <taxon>Xerinae</taxon>
        <taxon>Marmotini</taxon>
        <taxon>Marmota</taxon>
    </lineage>
</organism>
<protein>
    <submittedName>
        <fullName evidence="2">Uncharacterized protein</fullName>
    </submittedName>
</protein>
<evidence type="ECO:0000313" key="2">
    <source>
        <dbReference type="EMBL" id="VTJ76018.1"/>
    </source>
</evidence>
<proteinExistence type="predicted"/>
<sequence>VHVLAVVHAVASQLRRGRRGCEFGRPGCRAAVIVLLPAHARGRHLPDRPRPGRLCPRPQGGPPGGPRSNNVWEARAETVSSRPDPWRLPASGEEALLSETPWSHHSRDGAVPPAGGRRLHGAGRTLRGPAATARDQARSRLSPRPEGASWAAWILGPRLQAAPGARRDGRRRGCGGRWRRGGLPRGKVGTWRRTRESWSSRYQGARLRPAERAVLATSFPRSQAPPRAAASPASPHSRTPAAGTGAQPGVLDPVRPCSGC</sequence>
<evidence type="ECO:0000256" key="1">
    <source>
        <dbReference type="SAM" id="MobiDB-lite"/>
    </source>
</evidence>
<dbReference type="AlphaFoldDB" id="A0A5E4C2G8"/>
<name>A0A5E4C2G8_MARMO</name>
<accession>A0A5E4C2G8</accession>
<gene>
    <name evidence="2" type="ORF">MONAX_5E010169</name>
</gene>
<evidence type="ECO:0000313" key="3">
    <source>
        <dbReference type="Proteomes" id="UP000335636"/>
    </source>
</evidence>
<reference evidence="2" key="1">
    <citation type="submission" date="2019-04" db="EMBL/GenBank/DDBJ databases">
        <authorList>
            <person name="Alioto T."/>
            <person name="Alioto T."/>
        </authorList>
    </citation>
    <scope>NUCLEOTIDE SEQUENCE [LARGE SCALE GENOMIC DNA]</scope>
</reference>
<comment type="caution">
    <text evidence="2">The sequence shown here is derived from an EMBL/GenBank/DDBJ whole genome shotgun (WGS) entry which is preliminary data.</text>
</comment>
<feature type="compositionally biased region" description="Low complexity" evidence="1">
    <location>
        <begin position="218"/>
        <end position="242"/>
    </location>
</feature>
<feature type="compositionally biased region" description="Basic residues" evidence="1">
    <location>
        <begin position="168"/>
        <end position="182"/>
    </location>
</feature>